<dbReference type="Proteomes" id="UP000887569">
    <property type="component" value="Unplaced"/>
</dbReference>
<proteinExistence type="predicted"/>
<organism evidence="1 2">
    <name type="scientific">Parascaris univalens</name>
    <name type="common">Nematode worm</name>
    <dbReference type="NCBI Taxonomy" id="6257"/>
    <lineage>
        <taxon>Eukaryota</taxon>
        <taxon>Metazoa</taxon>
        <taxon>Ecdysozoa</taxon>
        <taxon>Nematoda</taxon>
        <taxon>Chromadorea</taxon>
        <taxon>Rhabditida</taxon>
        <taxon>Spirurina</taxon>
        <taxon>Ascaridomorpha</taxon>
        <taxon>Ascaridoidea</taxon>
        <taxon>Ascarididae</taxon>
        <taxon>Parascaris</taxon>
    </lineage>
</organism>
<keyword evidence="1" id="KW-1185">Reference proteome</keyword>
<evidence type="ECO:0000313" key="1">
    <source>
        <dbReference type="Proteomes" id="UP000887569"/>
    </source>
</evidence>
<evidence type="ECO:0000313" key="2">
    <source>
        <dbReference type="WBParaSite" id="PgR019_g117_t01"/>
    </source>
</evidence>
<protein>
    <submittedName>
        <fullName evidence="2">Secreted protein</fullName>
    </submittedName>
</protein>
<dbReference type="AlphaFoldDB" id="A0A915AZF8"/>
<reference evidence="2" key="1">
    <citation type="submission" date="2022-11" db="UniProtKB">
        <authorList>
            <consortium name="WormBaseParasite"/>
        </authorList>
    </citation>
    <scope>IDENTIFICATION</scope>
</reference>
<sequence>MRYKRVKDQLLYFALFECSPLFLLHSAFSHNITIINNRKIHKPNIRKTIISNVTFHSDPLAIEGLIAT</sequence>
<accession>A0A915AZF8</accession>
<dbReference type="WBParaSite" id="PgR019_g117_t01">
    <property type="protein sequence ID" value="PgR019_g117_t01"/>
    <property type="gene ID" value="PgR019_g117"/>
</dbReference>
<name>A0A915AZF8_PARUN</name>